<evidence type="ECO:0000256" key="1">
    <source>
        <dbReference type="ARBA" id="ARBA00010652"/>
    </source>
</evidence>
<reference evidence="4 5" key="1">
    <citation type="submission" date="2017-07" db="EMBL/GenBank/DDBJ databases">
        <title>First draft Genome Sequence of Nocardia cerradoensis isolated from human infection.</title>
        <authorList>
            <person name="Carrasco G."/>
        </authorList>
    </citation>
    <scope>NUCLEOTIDE SEQUENCE [LARGE SCALE GENOMIC DNA]</scope>
    <source>
        <strain evidence="4 5">CNM20130759</strain>
    </source>
</reference>
<dbReference type="Pfam" id="PF00823">
    <property type="entry name" value="PPE"/>
    <property type="match status" value="1"/>
</dbReference>
<feature type="domain" description="PPE" evidence="3">
    <location>
        <begin position="43"/>
        <end position="206"/>
    </location>
</feature>
<protein>
    <submittedName>
        <fullName evidence="4">Putative PPE family protein PPE29</fullName>
    </submittedName>
</protein>
<feature type="region of interest" description="Disordered" evidence="2">
    <location>
        <begin position="402"/>
        <end position="437"/>
    </location>
</feature>
<dbReference type="InterPro" id="IPR038332">
    <property type="entry name" value="PPE_sf"/>
</dbReference>
<proteinExistence type="inferred from homology"/>
<dbReference type="Proteomes" id="UP000215506">
    <property type="component" value="Unassembled WGS sequence"/>
</dbReference>
<dbReference type="Gene3D" id="1.20.1260.20">
    <property type="entry name" value="PPE superfamily"/>
    <property type="match status" value="1"/>
</dbReference>
<feature type="compositionally biased region" description="Gly residues" evidence="2">
    <location>
        <begin position="218"/>
        <end position="227"/>
    </location>
</feature>
<dbReference type="PANTHER" id="PTHR46766:SF1">
    <property type="entry name" value="GLUTAMINE-RICH PROTEIN 2"/>
    <property type="match status" value="1"/>
</dbReference>
<keyword evidence="5" id="KW-1185">Reference proteome</keyword>
<dbReference type="GO" id="GO:0052572">
    <property type="term" value="P:response to host immune response"/>
    <property type="evidence" value="ECO:0007669"/>
    <property type="project" value="TreeGrafter"/>
</dbReference>
<name>A0A231GSW4_9NOCA</name>
<evidence type="ECO:0000313" key="5">
    <source>
        <dbReference type="Proteomes" id="UP000215506"/>
    </source>
</evidence>
<dbReference type="SUPFAM" id="SSF140459">
    <property type="entry name" value="PE/PPE dimer-like"/>
    <property type="match status" value="1"/>
</dbReference>
<organism evidence="4 5">
    <name type="scientific">Nocardia cerradoensis</name>
    <dbReference type="NCBI Taxonomy" id="85688"/>
    <lineage>
        <taxon>Bacteria</taxon>
        <taxon>Bacillati</taxon>
        <taxon>Actinomycetota</taxon>
        <taxon>Actinomycetes</taxon>
        <taxon>Mycobacteriales</taxon>
        <taxon>Nocardiaceae</taxon>
        <taxon>Nocardia</taxon>
    </lineage>
</organism>
<dbReference type="RefSeq" id="WP_094028460.1">
    <property type="nucleotide sequence ID" value="NZ_NGAF01000082.1"/>
</dbReference>
<dbReference type="AlphaFoldDB" id="A0A231GSW4"/>
<dbReference type="EMBL" id="NGAF01000082">
    <property type="protein sequence ID" value="OXR39707.1"/>
    <property type="molecule type" value="Genomic_DNA"/>
</dbReference>
<feature type="compositionally biased region" description="Gly residues" evidence="2">
    <location>
        <begin position="238"/>
        <end position="286"/>
    </location>
</feature>
<feature type="region of interest" description="Disordered" evidence="2">
    <location>
        <begin position="214"/>
        <end position="308"/>
    </location>
</feature>
<feature type="compositionally biased region" description="Pro residues" evidence="2">
    <location>
        <begin position="402"/>
        <end position="411"/>
    </location>
</feature>
<evidence type="ECO:0000259" key="3">
    <source>
        <dbReference type="Pfam" id="PF00823"/>
    </source>
</evidence>
<accession>A0A231GSW4</accession>
<gene>
    <name evidence="4" type="ORF">B7C42_08221</name>
</gene>
<comment type="similarity">
    <text evidence="1">Belongs to the mycobacterial PPE family.</text>
</comment>
<dbReference type="PANTHER" id="PTHR46766">
    <property type="entry name" value="GLUTAMINE-RICH PROTEIN 2"/>
    <property type="match status" value="1"/>
</dbReference>
<sequence>MDAVTGAAAGLGQVAGDVKASAEAAASLAGMAGAAVSFIEGFDFAALPPEVNSARLFAGPGPEPMEATSIAYEAVSEALMAAATGFEGSNGVMQVAWEGEAGTKAHTAFSRHTEWYRQQAVVAKQTSMIVGAAAAANHGARLAMPPLPMILANRAMSVALAATSSATMGATEPLIAANEMAYLFMWERASETMYTYQGISSGLIGALPPPTVAPTIAGDGGEFGGPSGTTYFDPPHTPGGGPTGHTGPTGPGGGPSGPGDGPGSGPGDGSGDMGGGHDPTSPGGGSTDPADTGVDPTQTPPGGTEAENAVSDVNDAMSSMTDSLGNSGGDGNYLTQEQHGFYGTSPYSTTLMGLNGGVGSAVTFSMARSGLGAVPASGAGFRMPANWNPMGARAFGALPTEPPTGPVPPRNVPRGAVAPKARMRRRRDDEKKPSKVFVPGEHDEVPVLEQAPVVGVIEYADDDHTIDAVPELVPAFGVLERVEDEPVPVSMDVPGEYRSRD</sequence>
<evidence type="ECO:0000313" key="4">
    <source>
        <dbReference type="EMBL" id="OXR39707.1"/>
    </source>
</evidence>
<comment type="caution">
    <text evidence="4">The sequence shown here is derived from an EMBL/GenBank/DDBJ whole genome shotgun (WGS) entry which is preliminary data.</text>
</comment>
<dbReference type="InterPro" id="IPR000030">
    <property type="entry name" value="PPE_dom"/>
</dbReference>
<evidence type="ECO:0000256" key="2">
    <source>
        <dbReference type="SAM" id="MobiDB-lite"/>
    </source>
</evidence>